<name>A0ABD1SN58_9LAMI</name>
<dbReference type="PANTHER" id="PTHR33167">
    <property type="entry name" value="TRANSCRIPTION FACTOR, PUTATIVE (DUF863)-RELATED"/>
    <property type="match status" value="1"/>
</dbReference>
<organism evidence="2 3">
    <name type="scientific">Forsythia ovata</name>
    <dbReference type="NCBI Taxonomy" id="205694"/>
    <lineage>
        <taxon>Eukaryota</taxon>
        <taxon>Viridiplantae</taxon>
        <taxon>Streptophyta</taxon>
        <taxon>Embryophyta</taxon>
        <taxon>Tracheophyta</taxon>
        <taxon>Spermatophyta</taxon>
        <taxon>Magnoliopsida</taxon>
        <taxon>eudicotyledons</taxon>
        <taxon>Gunneridae</taxon>
        <taxon>Pentapetalae</taxon>
        <taxon>asterids</taxon>
        <taxon>lamiids</taxon>
        <taxon>Lamiales</taxon>
        <taxon>Oleaceae</taxon>
        <taxon>Forsythieae</taxon>
        <taxon>Forsythia</taxon>
    </lineage>
</organism>
<dbReference type="AlphaFoldDB" id="A0ABD1SN58"/>
<evidence type="ECO:0000313" key="3">
    <source>
        <dbReference type="Proteomes" id="UP001604277"/>
    </source>
</evidence>
<evidence type="ECO:0000313" key="2">
    <source>
        <dbReference type="EMBL" id="KAL2502137.1"/>
    </source>
</evidence>
<dbReference type="EMBL" id="JBFOLJ010000010">
    <property type="protein sequence ID" value="KAL2502137.1"/>
    <property type="molecule type" value="Genomic_DNA"/>
</dbReference>
<protein>
    <submittedName>
        <fullName evidence="2">Uncharacterized protein</fullName>
    </submittedName>
</protein>
<proteinExistence type="predicted"/>
<sequence length="177" mass="20669">METKLQRRTNLSAIAADETFAANHRMLESQINEPIKKIVLMHEEIFKQQVNELHRLYNIQKKLMHELKNEVIRRRAPLTVTNNSKFAIWHQPVTHIQHNAHHTFSVRSNDLKEKSRSCSGPESSRKLDLAQEGALSVDLPLFRKDKELESIDEETGDVELELELTLCFGCYQRKKRL</sequence>
<gene>
    <name evidence="2" type="ORF">Fot_35985</name>
</gene>
<feature type="region of interest" description="Disordered" evidence="1">
    <location>
        <begin position="107"/>
        <end position="127"/>
    </location>
</feature>
<comment type="caution">
    <text evidence="2">The sequence shown here is derived from an EMBL/GenBank/DDBJ whole genome shotgun (WGS) entry which is preliminary data.</text>
</comment>
<evidence type="ECO:0000256" key="1">
    <source>
        <dbReference type="SAM" id="MobiDB-lite"/>
    </source>
</evidence>
<accession>A0ABD1SN58</accession>
<keyword evidence="3" id="KW-1185">Reference proteome</keyword>
<dbReference type="Proteomes" id="UP001604277">
    <property type="component" value="Unassembled WGS sequence"/>
</dbReference>
<dbReference type="PANTHER" id="PTHR33167:SF33">
    <property type="entry name" value="MYB-CC TYPE TRANSCRIPTION FACTOR LHEQLE-CONTAINING DOMAIN-CONTAINING PROTEIN"/>
    <property type="match status" value="1"/>
</dbReference>
<reference evidence="3" key="1">
    <citation type="submission" date="2024-07" db="EMBL/GenBank/DDBJ databases">
        <title>Two chromosome-level genome assemblies of Korean endemic species Abeliophyllum distichum and Forsythia ovata (Oleaceae).</title>
        <authorList>
            <person name="Jang H."/>
        </authorList>
    </citation>
    <scope>NUCLEOTIDE SEQUENCE [LARGE SCALE GENOMIC DNA]</scope>
</reference>